<evidence type="ECO:0000256" key="1">
    <source>
        <dbReference type="SAM" id="MobiDB-lite"/>
    </source>
</evidence>
<evidence type="ECO:0000313" key="2">
    <source>
        <dbReference type="EMBL" id="CAH9133514.1"/>
    </source>
</evidence>
<comment type="caution">
    <text evidence="2">The sequence shown here is derived from an EMBL/GenBank/DDBJ whole genome shotgun (WGS) entry which is preliminary data.</text>
</comment>
<organism evidence="2 3">
    <name type="scientific">Cuscuta epithymum</name>
    <dbReference type="NCBI Taxonomy" id="186058"/>
    <lineage>
        <taxon>Eukaryota</taxon>
        <taxon>Viridiplantae</taxon>
        <taxon>Streptophyta</taxon>
        <taxon>Embryophyta</taxon>
        <taxon>Tracheophyta</taxon>
        <taxon>Spermatophyta</taxon>
        <taxon>Magnoliopsida</taxon>
        <taxon>eudicotyledons</taxon>
        <taxon>Gunneridae</taxon>
        <taxon>Pentapetalae</taxon>
        <taxon>asterids</taxon>
        <taxon>lamiids</taxon>
        <taxon>Solanales</taxon>
        <taxon>Convolvulaceae</taxon>
        <taxon>Cuscuteae</taxon>
        <taxon>Cuscuta</taxon>
        <taxon>Cuscuta subgen. Cuscuta</taxon>
    </lineage>
</organism>
<protein>
    <submittedName>
        <fullName evidence="2">Uncharacterized protein</fullName>
    </submittedName>
</protein>
<evidence type="ECO:0000313" key="3">
    <source>
        <dbReference type="Proteomes" id="UP001152523"/>
    </source>
</evidence>
<proteinExistence type="predicted"/>
<name>A0AAV0FD62_9ASTE</name>
<sequence length="110" mass="11752">MDSEKSKSGFSQIWVGVTGAAVVFRAAVGPPVGSAALGEARRPGTRQSGSSKHRLRQSRSWLARSWPHRPPPESPDHSSSSAANRSSDHHLVSLLPSLHQSFDASQKICG</sequence>
<dbReference type="Proteomes" id="UP001152523">
    <property type="component" value="Unassembled WGS sequence"/>
</dbReference>
<reference evidence="2" key="1">
    <citation type="submission" date="2022-07" db="EMBL/GenBank/DDBJ databases">
        <authorList>
            <person name="Macas J."/>
            <person name="Novak P."/>
            <person name="Neumann P."/>
        </authorList>
    </citation>
    <scope>NUCLEOTIDE SEQUENCE</scope>
</reference>
<dbReference type="AlphaFoldDB" id="A0AAV0FD62"/>
<accession>A0AAV0FD62</accession>
<keyword evidence="3" id="KW-1185">Reference proteome</keyword>
<feature type="region of interest" description="Disordered" evidence="1">
    <location>
        <begin position="33"/>
        <end position="90"/>
    </location>
</feature>
<gene>
    <name evidence="2" type="ORF">CEPIT_LOCUS33002</name>
</gene>
<dbReference type="EMBL" id="CAMAPF010000976">
    <property type="protein sequence ID" value="CAH9133514.1"/>
    <property type="molecule type" value="Genomic_DNA"/>
</dbReference>